<evidence type="ECO:0000256" key="4">
    <source>
        <dbReference type="ARBA" id="ARBA00023054"/>
    </source>
</evidence>
<feature type="compositionally biased region" description="Polar residues" evidence="8">
    <location>
        <begin position="126"/>
        <end position="149"/>
    </location>
</feature>
<dbReference type="Pfam" id="PF00568">
    <property type="entry name" value="WH1"/>
    <property type="match status" value="1"/>
</dbReference>
<keyword evidence="4 7" id="KW-0175">Coiled coil</keyword>
<dbReference type="SUPFAM" id="SSF50729">
    <property type="entry name" value="PH domain-like"/>
    <property type="match status" value="1"/>
</dbReference>
<dbReference type="Ensembl" id="ENSANIT00000004989.1">
    <property type="protein sequence ID" value="ENSANIP00000004829.1"/>
    <property type="gene ID" value="ENSANIG00000003235.1"/>
</dbReference>
<keyword evidence="2" id="KW-0963">Cytoplasm</keyword>
<accession>A0A8B9M7Q7</accession>
<comment type="similarity">
    <text evidence="5">Belongs to the Homer family.</text>
</comment>
<organism evidence="10 11">
    <name type="scientific">Accipiter nisus</name>
    <name type="common">Eurasian sparrowhawk</name>
    <dbReference type="NCBI Taxonomy" id="211598"/>
    <lineage>
        <taxon>Eukaryota</taxon>
        <taxon>Metazoa</taxon>
        <taxon>Chordata</taxon>
        <taxon>Craniata</taxon>
        <taxon>Vertebrata</taxon>
        <taxon>Euteleostomi</taxon>
        <taxon>Archelosauria</taxon>
        <taxon>Archosauria</taxon>
        <taxon>Dinosauria</taxon>
        <taxon>Saurischia</taxon>
        <taxon>Theropoda</taxon>
        <taxon>Coelurosauria</taxon>
        <taxon>Aves</taxon>
        <taxon>Neognathae</taxon>
        <taxon>Neoaves</taxon>
        <taxon>Telluraves</taxon>
        <taxon>Accipitrimorphae</taxon>
        <taxon>Accipitriformes</taxon>
        <taxon>Accipitridae</taxon>
        <taxon>Accipitrinae</taxon>
        <taxon>Accipiter</taxon>
    </lineage>
</organism>
<evidence type="ECO:0000256" key="1">
    <source>
        <dbReference type="ARBA" id="ARBA00004496"/>
    </source>
</evidence>
<feature type="region of interest" description="Disordered" evidence="8">
    <location>
        <begin position="275"/>
        <end position="309"/>
    </location>
</feature>
<dbReference type="InterPro" id="IPR000697">
    <property type="entry name" value="WH1/EVH1_dom"/>
</dbReference>
<dbReference type="SMART" id="SM00461">
    <property type="entry name" value="WH1"/>
    <property type="match status" value="1"/>
</dbReference>
<dbReference type="GO" id="GO:0035256">
    <property type="term" value="F:G protein-coupled glutamate receptor binding"/>
    <property type="evidence" value="ECO:0007669"/>
    <property type="project" value="InterPro"/>
</dbReference>
<evidence type="ECO:0000313" key="10">
    <source>
        <dbReference type="Ensembl" id="ENSANIP00000004829.1"/>
    </source>
</evidence>
<feature type="compositionally biased region" description="Basic and acidic residues" evidence="8">
    <location>
        <begin position="113"/>
        <end position="125"/>
    </location>
</feature>
<evidence type="ECO:0000256" key="7">
    <source>
        <dbReference type="SAM" id="Coils"/>
    </source>
</evidence>
<feature type="region of interest" description="Disordered" evidence="8">
    <location>
        <begin position="113"/>
        <end position="167"/>
    </location>
</feature>
<evidence type="ECO:0000256" key="8">
    <source>
        <dbReference type="SAM" id="MobiDB-lite"/>
    </source>
</evidence>
<evidence type="ECO:0000256" key="5">
    <source>
        <dbReference type="ARBA" id="ARBA00023606"/>
    </source>
</evidence>
<dbReference type="InterPro" id="IPR011993">
    <property type="entry name" value="PH-like_dom_sf"/>
</dbReference>
<dbReference type="GO" id="GO:0014069">
    <property type="term" value="C:postsynaptic density"/>
    <property type="evidence" value="ECO:0007669"/>
    <property type="project" value="UniProtKB-SubCell"/>
</dbReference>
<dbReference type="PROSITE" id="PS50229">
    <property type="entry name" value="WH1"/>
    <property type="match status" value="1"/>
</dbReference>
<evidence type="ECO:0000256" key="3">
    <source>
        <dbReference type="ARBA" id="ARBA00023018"/>
    </source>
</evidence>
<dbReference type="InterPro" id="IPR045027">
    <property type="entry name" value="Homer"/>
</dbReference>
<name>A0A8B9M7Q7_9AVES</name>
<evidence type="ECO:0000256" key="2">
    <source>
        <dbReference type="ARBA" id="ARBA00022490"/>
    </source>
</evidence>
<keyword evidence="3" id="KW-0770">Synapse</keyword>
<feature type="domain" description="WH1" evidence="9">
    <location>
        <begin position="1"/>
        <end position="113"/>
    </location>
</feature>
<feature type="coiled-coil region" evidence="7">
    <location>
        <begin position="169"/>
        <end position="231"/>
    </location>
</feature>
<keyword evidence="11" id="KW-1185">Reference proteome</keyword>
<dbReference type="CDD" id="cd01206">
    <property type="entry name" value="EVH1_Homer_Vesl"/>
    <property type="match status" value="1"/>
</dbReference>
<dbReference type="Gene3D" id="2.30.29.30">
    <property type="entry name" value="Pleckstrin-homology domain (PH domain)/Phosphotyrosine-binding domain (PTB)"/>
    <property type="match status" value="1"/>
</dbReference>
<sequence>MGRNKEQPIFTTRAHVFQIDPSTKKNWVPASKQAVTVSYFYDSTRNSYRIISVDGAKVIINSTITPNMTFTKTSQKFGQWADSRANTVFGLGFPSEQQLTKFAEKFQEVKEAAKLARDRSQEKIETSSNHSQESGRETPSSTRASSVNGTDDEKASHSGPAEAHLKSENDKLKIALAQSSSNVKKWETELQTLRESNARLTTALQESAASIEHWKKQFSACKEENDQLRSKVAERTHGRAASSSLLPPPLLFLLGFCCFVFDFIFEREVDGERGLRQPLPSAHSGQGSSKGRGSAGGLVLPHRAKLPAS</sequence>
<reference evidence="10" key="1">
    <citation type="submission" date="2025-08" db="UniProtKB">
        <authorList>
            <consortium name="Ensembl"/>
        </authorList>
    </citation>
    <scope>IDENTIFICATION</scope>
</reference>
<dbReference type="FunFam" id="2.30.29.30:FF:000014">
    <property type="entry name" value="Homer homolog 1 (Drosophila)"/>
    <property type="match status" value="1"/>
</dbReference>
<proteinExistence type="inferred from homology"/>
<dbReference type="Proteomes" id="UP000694541">
    <property type="component" value="Unplaced"/>
</dbReference>
<comment type="subcellular location">
    <subcellularLocation>
        <location evidence="1">Cytoplasm</location>
    </subcellularLocation>
    <subcellularLocation>
        <location evidence="6">Postsynaptic density</location>
    </subcellularLocation>
</comment>
<dbReference type="PANTHER" id="PTHR10918">
    <property type="entry name" value="HOMER"/>
    <property type="match status" value="1"/>
</dbReference>
<evidence type="ECO:0000259" key="9">
    <source>
        <dbReference type="PROSITE" id="PS50229"/>
    </source>
</evidence>
<dbReference type="AlphaFoldDB" id="A0A8B9M7Q7"/>
<protein>
    <submittedName>
        <fullName evidence="10">Homer scaffold protein 2</fullName>
    </submittedName>
</protein>
<dbReference type="GO" id="GO:0007216">
    <property type="term" value="P:G protein-coupled glutamate receptor signaling pathway"/>
    <property type="evidence" value="ECO:0007669"/>
    <property type="project" value="InterPro"/>
</dbReference>
<dbReference type="InterPro" id="IPR044100">
    <property type="entry name" value="Homer_EVH1"/>
</dbReference>
<evidence type="ECO:0000313" key="11">
    <source>
        <dbReference type="Proteomes" id="UP000694541"/>
    </source>
</evidence>
<evidence type="ECO:0000256" key="6">
    <source>
        <dbReference type="ARBA" id="ARBA00034105"/>
    </source>
</evidence>
<dbReference type="GO" id="GO:0005737">
    <property type="term" value="C:cytoplasm"/>
    <property type="evidence" value="ECO:0007669"/>
    <property type="project" value="UniProtKB-SubCell"/>
</dbReference>
<reference evidence="10" key="2">
    <citation type="submission" date="2025-09" db="UniProtKB">
        <authorList>
            <consortium name="Ensembl"/>
        </authorList>
    </citation>
    <scope>IDENTIFICATION</scope>
</reference>